<sequence>MKTPHLCLFGDGNHVHVRRWAQAMLDRGWKVSIVTARPQEQAGVEQIILPEVRRSVDWLFRVSAAKRAVKRLAPDVVHAHYVTSYGYLAARCRRHPLVMTAWGSDLLVTPNAQPLVRWLTAYTLRQADAITGDSSDLVAAAAAYQPRAELLELHWGVELSRFRPTPWPLKPPFEVVSARTWAPNYRIDVVLRALARVQGVVLHLLGGGPDEAALKALSVSLGVCDRVHFHGRLDDAGMAAVMARCKVAITVPTSDATSVSLLETMACGLAVLASDLPANRQWLPKDALVPVGDDRALAAGLARLRDDDALAATWGALNAKRMQEEGGRDTQMDRADQLYRRLLDSTQARFPSRGHSNH</sequence>
<dbReference type="PANTHER" id="PTHR12526:SF639">
    <property type="entry name" value="GLYCOSYL TRANSFERASE GROUP 1"/>
    <property type="match status" value="1"/>
</dbReference>
<dbReference type="Gene3D" id="3.40.50.2000">
    <property type="entry name" value="Glycogen Phosphorylase B"/>
    <property type="match status" value="2"/>
</dbReference>
<comment type="caution">
    <text evidence="2">The sequence shown here is derived from an EMBL/GenBank/DDBJ whole genome shotgun (WGS) entry which is preliminary data.</text>
</comment>
<dbReference type="Pfam" id="PF13477">
    <property type="entry name" value="Glyco_trans_4_2"/>
    <property type="match status" value="1"/>
</dbReference>
<evidence type="ECO:0000313" key="3">
    <source>
        <dbReference type="Proteomes" id="UP000288587"/>
    </source>
</evidence>
<gene>
    <name evidence="2" type="ORF">EOD73_06465</name>
</gene>
<proteinExistence type="predicted"/>
<organism evidence="2 3">
    <name type="scientific">Inhella crocodyli</name>
    <dbReference type="NCBI Taxonomy" id="2499851"/>
    <lineage>
        <taxon>Bacteria</taxon>
        <taxon>Pseudomonadati</taxon>
        <taxon>Pseudomonadota</taxon>
        <taxon>Betaproteobacteria</taxon>
        <taxon>Burkholderiales</taxon>
        <taxon>Sphaerotilaceae</taxon>
        <taxon>Inhella</taxon>
    </lineage>
</organism>
<protein>
    <submittedName>
        <fullName evidence="2">Glycosyltransferase</fullName>
    </submittedName>
</protein>
<reference evidence="2 3" key="1">
    <citation type="submission" date="2019-01" db="EMBL/GenBank/DDBJ databases">
        <authorList>
            <person name="Chen W.-M."/>
        </authorList>
    </citation>
    <scope>NUCLEOTIDE SEQUENCE [LARGE SCALE GENOMIC DNA]</scope>
    <source>
        <strain evidence="2 3">CCP-18</strain>
    </source>
</reference>
<keyword evidence="3" id="KW-1185">Reference proteome</keyword>
<name>A0A437LT65_9BURK</name>
<feature type="domain" description="Glycosyltransferase subfamily 4-like N-terminal" evidence="1">
    <location>
        <begin position="5"/>
        <end position="133"/>
    </location>
</feature>
<evidence type="ECO:0000313" key="2">
    <source>
        <dbReference type="EMBL" id="RVT88606.1"/>
    </source>
</evidence>
<dbReference type="PANTHER" id="PTHR12526">
    <property type="entry name" value="GLYCOSYLTRANSFERASE"/>
    <property type="match status" value="1"/>
</dbReference>
<dbReference type="SUPFAM" id="SSF53756">
    <property type="entry name" value="UDP-Glycosyltransferase/glycogen phosphorylase"/>
    <property type="match status" value="1"/>
</dbReference>
<dbReference type="InterPro" id="IPR028098">
    <property type="entry name" value="Glyco_trans_4-like_N"/>
</dbReference>
<dbReference type="Proteomes" id="UP000288587">
    <property type="component" value="Unassembled WGS sequence"/>
</dbReference>
<dbReference type="Pfam" id="PF13692">
    <property type="entry name" value="Glyco_trans_1_4"/>
    <property type="match status" value="1"/>
</dbReference>
<dbReference type="RefSeq" id="WP_127681950.1">
    <property type="nucleotide sequence ID" value="NZ_SACM01000001.1"/>
</dbReference>
<accession>A0A437LT65</accession>
<dbReference type="GO" id="GO:0016757">
    <property type="term" value="F:glycosyltransferase activity"/>
    <property type="evidence" value="ECO:0007669"/>
    <property type="project" value="UniProtKB-ARBA"/>
</dbReference>
<evidence type="ECO:0000259" key="1">
    <source>
        <dbReference type="Pfam" id="PF13477"/>
    </source>
</evidence>
<keyword evidence="2" id="KW-0808">Transferase</keyword>
<dbReference type="AlphaFoldDB" id="A0A437LT65"/>
<dbReference type="OrthoDB" id="832722at2"/>
<dbReference type="EMBL" id="SACM01000001">
    <property type="protein sequence ID" value="RVT88606.1"/>
    <property type="molecule type" value="Genomic_DNA"/>
</dbReference>